<evidence type="ECO:0000313" key="2">
    <source>
        <dbReference type="Proteomes" id="UP000317176"/>
    </source>
</evidence>
<protein>
    <submittedName>
        <fullName evidence="1">Uncharacterized protein DUF3892</fullName>
    </submittedName>
</protein>
<dbReference type="Pfam" id="PF13031">
    <property type="entry name" value="DUF3892"/>
    <property type="match status" value="1"/>
</dbReference>
<reference evidence="1 2" key="1">
    <citation type="journal article" date="2015" name="Stand. Genomic Sci.">
        <title>Genomic Encyclopedia of Bacterial and Archaeal Type Strains, Phase III: the genomes of soil and plant-associated and newly described type strains.</title>
        <authorList>
            <person name="Whitman W.B."/>
            <person name="Woyke T."/>
            <person name="Klenk H.P."/>
            <person name="Zhou Y."/>
            <person name="Lilburn T.G."/>
            <person name="Beck B.J."/>
            <person name="De Vos P."/>
            <person name="Vandamme P."/>
            <person name="Eisen J.A."/>
            <person name="Garrity G."/>
            <person name="Hugenholtz P."/>
            <person name="Kyrpides N.C."/>
        </authorList>
    </citation>
    <scope>NUCLEOTIDE SEQUENCE [LARGE SCALE GENOMIC DNA]</scope>
    <source>
        <strain evidence="1 2">CGMCC 1.10947</strain>
    </source>
</reference>
<name>A0A562K4D9_9BRAD</name>
<organism evidence="1 2">
    <name type="scientific">Bradyrhizobium daqingense</name>
    <dbReference type="NCBI Taxonomy" id="993502"/>
    <lineage>
        <taxon>Bacteria</taxon>
        <taxon>Pseudomonadati</taxon>
        <taxon>Pseudomonadota</taxon>
        <taxon>Alphaproteobacteria</taxon>
        <taxon>Hyphomicrobiales</taxon>
        <taxon>Nitrobacteraceae</taxon>
        <taxon>Bradyrhizobium</taxon>
    </lineage>
</organism>
<keyword evidence="2" id="KW-1185">Reference proteome</keyword>
<evidence type="ECO:0000313" key="1">
    <source>
        <dbReference type="EMBL" id="TWH90311.1"/>
    </source>
</evidence>
<comment type="caution">
    <text evidence="1">The sequence shown here is derived from an EMBL/GenBank/DDBJ whole genome shotgun (WGS) entry which is preliminary data.</text>
</comment>
<dbReference type="AlphaFoldDB" id="A0A562K4D9"/>
<sequence>MQMGETRVTSRIRIQCINKTDRQNPHERIKNVGGVNPDGSRWKQSVDHTIKEIENGVWEFYVEEKRTADVIVAVHNGHKYIKTKADGIQPDNLLSLPECP</sequence>
<dbReference type="Proteomes" id="UP000317176">
    <property type="component" value="Unassembled WGS sequence"/>
</dbReference>
<dbReference type="InterPro" id="IPR024997">
    <property type="entry name" value="DUF3892"/>
</dbReference>
<dbReference type="EMBL" id="VLKL01000081">
    <property type="protein sequence ID" value="TWH90311.1"/>
    <property type="molecule type" value="Genomic_DNA"/>
</dbReference>
<gene>
    <name evidence="1" type="ORF">IQ17_07507</name>
</gene>
<accession>A0A562K4D9</accession>
<proteinExistence type="predicted"/>